<feature type="non-terminal residue" evidence="1">
    <location>
        <position position="1"/>
    </location>
</feature>
<feature type="non-terminal residue" evidence="1">
    <location>
        <position position="53"/>
    </location>
</feature>
<sequence>YVTKILALLQAMWFKGSKGTTYANKKLKCLVTFGKIWTTYQLIIHCPSPPPPL</sequence>
<organism evidence="1 2">
    <name type="scientific">Sphagnum jensenii</name>
    <dbReference type="NCBI Taxonomy" id="128206"/>
    <lineage>
        <taxon>Eukaryota</taxon>
        <taxon>Viridiplantae</taxon>
        <taxon>Streptophyta</taxon>
        <taxon>Embryophyta</taxon>
        <taxon>Bryophyta</taxon>
        <taxon>Sphagnophytina</taxon>
        <taxon>Sphagnopsida</taxon>
        <taxon>Sphagnales</taxon>
        <taxon>Sphagnaceae</taxon>
        <taxon>Sphagnum</taxon>
    </lineage>
</organism>
<accession>A0ABP1AFM5</accession>
<proteinExistence type="predicted"/>
<name>A0ABP1AFM5_9BRYO</name>
<protein>
    <submittedName>
        <fullName evidence="1">Uncharacterized protein</fullName>
    </submittedName>
</protein>
<keyword evidence="2" id="KW-1185">Reference proteome</keyword>
<gene>
    <name evidence="1" type="ORF">CSSPJE1EN2_LOCUS4207</name>
</gene>
<reference evidence="1" key="1">
    <citation type="submission" date="2024-03" db="EMBL/GenBank/DDBJ databases">
        <authorList>
            <consortium name="ELIXIR-Norway"/>
            <consortium name="Elixir Norway"/>
        </authorList>
    </citation>
    <scope>NUCLEOTIDE SEQUENCE</scope>
</reference>
<dbReference type="EMBL" id="OZ023712">
    <property type="protein sequence ID" value="CAK9861212.1"/>
    <property type="molecule type" value="Genomic_DNA"/>
</dbReference>
<evidence type="ECO:0000313" key="2">
    <source>
        <dbReference type="Proteomes" id="UP001497522"/>
    </source>
</evidence>
<dbReference type="Proteomes" id="UP001497522">
    <property type="component" value="Chromosome 11"/>
</dbReference>
<evidence type="ECO:0000313" key="1">
    <source>
        <dbReference type="EMBL" id="CAK9861212.1"/>
    </source>
</evidence>